<reference evidence="15" key="1">
    <citation type="submission" date="2020-09" db="EMBL/GenBank/DDBJ databases">
        <authorList>
            <person name="Kikuchi T."/>
        </authorList>
    </citation>
    <scope>NUCLEOTIDE SEQUENCE</scope>
    <source>
        <strain evidence="15">SH1</strain>
    </source>
</reference>
<dbReference type="Proteomes" id="UP000783686">
    <property type="component" value="Unassembled WGS sequence"/>
</dbReference>
<keyword evidence="5 11" id="KW-0812">Transmembrane</keyword>
<feature type="transmembrane region" description="Helical" evidence="11">
    <location>
        <begin position="263"/>
        <end position="285"/>
    </location>
</feature>
<dbReference type="InterPro" id="IPR006202">
    <property type="entry name" value="Neur_chan_lig-bd"/>
</dbReference>
<feature type="transmembrane region" description="Helical" evidence="11">
    <location>
        <begin position="459"/>
        <end position="477"/>
    </location>
</feature>
<evidence type="ECO:0000313" key="15">
    <source>
        <dbReference type="EMBL" id="CAD5224320.1"/>
    </source>
</evidence>
<dbReference type="InterPro" id="IPR036719">
    <property type="entry name" value="Neuro-gated_channel_TM_sf"/>
</dbReference>
<comment type="caution">
    <text evidence="15">The sequence shown here is derived from an EMBL/GenBank/DDBJ whole genome shotgun (WGS) entry which is preliminary data.</text>
</comment>
<dbReference type="PRINTS" id="PR00253">
    <property type="entry name" value="GABAARECEPTR"/>
</dbReference>
<dbReference type="Gene3D" id="2.70.170.10">
    <property type="entry name" value="Neurotransmitter-gated ion-channel ligand-binding domain"/>
    <property type="match status" value="1"/>
</dbReference>
<evidence type="ECO:0000256" key="2">
    <source>
        <dbReference type="ARBA" id="ARBA00004236"/>
    </source>
</evidence>
<evidence type="ECO:0000256" key="1">
    <source>
        <dbReference type="ARBA" id="ARBA00004141"/>
    </source>
</evidence>
<dbReference type="FunFam" id="2.70.170.10:FF:000034">
    <property type="entry name" value="Ligand-Gated ion Channel"/>
    <property type="match status" value="1"/>
</dbReference>
<sequence length="490" mass="56568">MNFTNNASLVHGVHILTMALTMAQMVHKTHRFALELHKDEYKIPESCDPTDDSLAQFVLETLFNHKYNKNTCPSKLTPTVVTIEFVIQSIAQVSEISSTFTIDLLFSQIWYDARLRFDHLTSCLQNLTLGHEIVDKLWTPNVCFVNSKKTEIHTSPSPNIFLLLYPNGTIWVNYRLQVQGPCDMNLELFPLDVQVCELVIESYAFNNQKVSLNWREWNPVFSIAKSKLADFTLYGIRWTKNSFEYAAGQWDQLTVSLSFSRAYGFYVLQMYLPTYASVSIAFISFWIDLKALPARITLGMSSILALTYQYGNIAKTLPKVGYVKSADVYFTMVTMFICLTMLEVAIVCYLESEHERIRDKREVEKKQKKAEQFRNVTTRLKPANGDTKTYGSLDKEDEEDPKDLPVKHKSSFVSFFQRPSSTFLDPFQAFTAISLFSDLEVEKPPKWTGARVDKISRKLFPLSFFLFNVAYWTYYLTQNHYAKERALNPL</sequence>
<organism evidence="15 16">
    <name type="scientific">Bursaphelenchus okinawaensis</name>
    <dbReference type="NCBI Taxonomy" id="465554"/>
    <lineage>
        <taxon>Eukaryota</taxon>
        <taxon>Metazoa</taxon>
        <taxon>Ecdysozoa</taxon>
        <taxon>Nematoda</taxon>
        <taxon>Chromadorea</taxon>
        <taxon>Rhabditida</taxon>
        <taxon>Tylenchina</taxon>
        <taxon>Tylenchomorpha</taxon>
        <taxon>Aphelenchoidea</taxon>
        <taxon>Aphelenchoididae</taxon>
        <taxon>Bursaphelenchus</taxon>
    </lineage>
</organism>
<name>A0A811L9M0_9BILA</name>
<feature type="transmembrane region" description="Helical" evidence="11">
    <location>
        <begin position="292"/>
        <end position="310"/>
    </location>
</feature>
<evidence type="ECO:0000313" key="16">
    <source>
        <dbReference type="Proteomes" id="UP000614601"/>
    </source>
</evidence>
<evidence type="ECO:0008006" key="17">
    <source>
        <dbReference type="Google" id="ProtNLM"/>
    </source>
</evidence>
<keyword evidence="10 11" id="KW-0407">Ion channel</keyword>
<evidence type="ECO:0000256" key="9">
    <source>
        <dbReference type="ARBA" id="ARBA00023136"/>
    </source>
</evidence>
<dbReference type="SUPFAM" id="SSF63712">
    <property type="entry name" value="Nicotinic receptor ligand binding domain-like"/>
    <property type="match status" value="1"/>
</dbReference>
<dbReference type="OrthoDB" id="5821696at2759"/>
<evidence type="ECO:0000256" key="4">
    <source>
        <dbReference type="ARBA" id="ARBA00022475"/>
    </source>
</evidence>
<dbReference type="PRINTS" id="PR00252">
    <property type="entry name" value="NRIONCHANNEL"/>
</dbReference>
<keyword evidence="16" id="KW-1185">Reference proteome</keyword>
<evidence type="ECO:0000256" key="11">
    <source>
        <dbReference type="RuleBase" id="RU000687"/>
    </source>
</evidence>
<dbReference type="EMBL" id="CAJFDH010000005">
    <property type="protein sequence ID" value="CAD5224320.1"/>
    <property type="molecule type" value="Genomic_DNA"/>
</dbReference>
<feature type="domain" description="Neurotransmitter-gated ion-channel ligand-binding" evidence="13">
    <location>
        <begin position="58"/>
        <end position="261"/>
    </location>
</feature>
<keyword evidence="8 11" id="KW-0406">Ion transport</keyword>
<evidence type="ECO:0000256" key="5">
    <source>
        <dbReference type="ARBA" id="ARBA00022692"/>
    </source>
</evidence>
<dbReference type="InterPro" id="IPR006201">
    <property type="entry name" value="Neur_channel"/>
</dbReference>
<dbReference type="Pfam" id="PF02932">
    <property type="entry name" value="Neur_chan_memb"/>
    <property type="match status" value="1"/>
</dbReference>
<dbReference type="CDD" id="cd18990">
    <property type="entry name" value="LGIC_ECD_GABAAR"/>
    <property type="match status" value="1"/>
</dbReference>
<comment type="subcellular location">
    <subcellularLocation>
        <location evidence="2">Cell membrane</location>
    </subcellularLocation>
    <subcellularLocation>
        <location evidence="1">Membrane</location>
        <topology evidence="1">Multi-pass membrane protein</topology>
    </subcellularLocation>
</comment>
<evidence type="ECO:0000256" key="7">
    <source>
        <dbReference type="ARBA" id="ARBA00022989"/>
    </source>
</evidence>
<gene>
    <name evidence="15" type="ORF">BOKJ2_LOCUS11020</name>
</gene>
<protein>
    <recommendedName>
        <fullName evidence="17">Neur_chan_LBD domain-containing protein</fullName>
    </recommendedName>
</protein>
<evidence type="ECO:0000259" key="13">
    <source>
        <dbReference type="Pfam" id="PF02931"/>
    </source>
</evidence>
<evidence type="ECO:0000259" key="14">
    <source>
        <dbReference type="Pfam" id="PF02932"/>
    </source>
</evidence>
<dbReference type="InterPro" id="IPR038050">
    <property type="entry name" value="Neuro_actylchol_rec"/>
</dbReference>
<feature type="region of interest" description="Disordered" evidence="12">
    <location>
        <begin position="381"/>
        <end position="403"/>
    </location>
</feature>
<dbReference type="InterPro" id="IPR006029">
    <property type="entry name" value="Neurotrans-gated_channel_TM"/>
</dbReference>
<keyword evidence="3 11" id="KW-0813">Transport</keyword>
<evidence type="ECO:0000256" key="12">
    <source>
        <dbReference type="SAM" id="MobiDB-lite"/>
    </source>
</evidence>
<dbReference type="Pfam" id="PF02931">
    <property type="entry name" value="Neur_chan_LBD"/>
    <property type="match status" value="1"/>
</dbReference>
<evidence type="ECO:0000256" key="3">
    <source>
        <dbReference type="ARBA" id="ARBA00022448"/>
    </source>
</evidence>
<feature type="transmembrane region" description="Helical" evidence="11">
    <location>
        <begin position="330"/>
        <end position="350"/>
    </location>
</feature>
<dbReference type="GO" id="GO:0004888">
    <property type="term" value="F:transmembrane signaling receptor activity"/>
    <property type="evidence" value="ECO:0007669"/>
    <property type="project" value="InterPro"/>
</dbReference>
<keyword evidence="7 11" id="KW-1133">Transmembrane helix</keyword>
<evidence type="ECO:0000256" key="6">
    <source>
        <dbReference type="ARBA" id="ARBA00022729"/>
    </source>
</evidence>
<dbReference type="Gene3D" id="1.20.58.390">
    <property type="entry name" value="Neurotransmitter-gated ion-channel transmembrane domain"/>
    <property type="match status" value="1"/>
</dbReference>
<comment type="similarity">
    <text evidence="11">Belongs to the ligand-gated ion channel (TC 1.A.9) family.</text>
</comment>
<dbReference type="PROSITE" id="PS00236">
    <property type="entry name" value="NEUROTR_ION_CHANNEL"/>
    <property type="match status" value="1"/>
</dbReference>
<keyword evidence="6" id="KW-0732">Signal</keyword>
<dbReference type="GO" id="GO:0005230">
    <property type="term" value="F:extracellular ligand-gated monoatomic ion channel activity"/>
    <property type="evidence" value="ECO:0007669"/>
    <property type="project" value="InterPro"/>
</dbReference>
<dbReference type="AlphaFoldDB" id="A0A811L9M0"/>
<evidence type="ECO:0000256" key="8">
    <source>
        <dbReference type="ARBA" id="ARBA00023065"/>
    </source>
</evidence>
<dbReference type="InterPro" id="IPR006028">
    <property type="entry name" value="GABAA/Glycine_rcpt"/>
</dbReference>
<dbReference type="EMBL" id="CAJFCW020000005">
    <property type="protein sequence ID" value="CAG9119803.1"/>
    <property type="molecule type" value="Genomic_DNA"/>
</dbReference>
<proteinExistence type="inferred from homology"/>
<dbReference type="GO" id="GO:0005886">
    <property type="term" value="C:plasma membrane"/>
    <property type="evidence" value="ECO:0007669"/>
    <property type="project" value="UniProtKB-SubCell"/>
</dbReference>
<accession>A0A811L9M0</accession>
<dbReference type="InterPro" id="IPR036734">
    <property type="entry name" value="Neur_chan_lig-bd_sf"/>
</dbReference>
<dbReference type="InterPro" id="IPR018000">
    <property type="entry name" value="Neurotransmitter_ion_chnl_CS"/>
</dbReference>
<dbReference type="Proteomes" id="UP000614601">
    <property type="component" value="Unassembled WGS sequence"/>
</dbReference>
<dbReference type="PANTHER" id="PTHR18945">
    <property type="entry name" value="NEUROTRANSMITTER GATED ION CHANNEL"/>
    <property type="match status" value="1"/>
</dbReference>
<keyword evidence="9 11" id="KW-0472">Membrane</keyword>
<dbReference type="SUPFAM" id="SSF90112">
    <property type="entry name" value="Neurotransmitter-gated ion-channel transmembrane pore"/>
    <property type="match status" value="1"/>
</dbReference>
<feature type="domain" description="Neurotransmitter-gated ion-channel transmembrane" evidence="14">
    <location>
        <begin position="270"/>
        <end position="376"/>
    </location>
</feature>
<dbReference type="CDD" id="cd19049">
    <property type="entry name" value="LGIC_TM_anion"/>
    <property type="match status" value="1"/>
</dbReference>
<evidence type="ECO:0000256" key="10">
    <source>
        <dbReference type="ARBA" id="ARBA00023303"/>
    </source>
</evidence>
<keyword evidence="4" id="KW-1003">Cell membrane</keyword>